<evidence type="ECO:0000313" key="16">
    <source>
        <dbReference type="EMBL" id="KEQ29861.1"/>
    </source>
</evidence>
<keyword evidence="7 13" id="KW-0276">Fatty acid metabolism</keyword>
<evidence type="ECO:0000256" key="4">
    <source>
        <dbReference type="ARBA" id="ARBA00022490"/>
    </source>
</evidence>
<gene>
    <name evidence="13" type="primary">fabH</name>
    <name evidence="16" type="ORF">N180_13695</name>
</gene>
<dbReference type="InterPro" id="IPR013751">
    <property type="entry name" value="ACP_syn_III_N"/>
</dbReference>
<feature type="active site" evidence="13">
    <location>
        <position position="286"/>
    </location>
</feature>
<name>A0A081PGN8_9SPHI</name>
<dbReference type="Pfam" id="PF08545">
    <property type="entry name" value="ACP_syn_III"/>
    <property type="match status" value="1"/>
</dbReference>
<dbReference type="GO" id="GO:0006633">
    <property type="term" value="P:fatty acid biosynthetic process"/>
    <property type="evidence" value="ECO:0007669"/>
    <property type="project" value="UniProtKB-UniRule"/>
</dbReference>
<keyword evidence="8 13" id="KW-0443">Lipid metabolism</keyword>
<evidence type="ECO:0000259" key="14">
    <source>
        <dbReference type="Pfam" id="PF08541"/>
    </source>
</evidence>
<feature type="active site" evidence="13">
    <location>
        <position position="116"/>
    </location>
</feature>
<dbReference type="InterPro" id="IPR004655">
    <property type="entry name" value="FabH"/>
</dbReference>
<dbReference type="FunFam" id="3.40.47.10:FF:000004">
    <property type="entry name" value="3-oxoacyl-[acyl-carrier-protein] synthase 3"/>
    <property type="match status" value="1"/>
</dbReference>
<dbReference type="InterPro" id="IPR013747">
    <property type="entry name" value="ACP_syn_III_C"/>
</dbReference>
<feature type="domain" description="Beta-ketoacyl-[acyl-carrier-protein] synthase III N-terminal" evidence="15">
    <location>
        <begin position="110"/>
        <end position="188"/>
    </location>
</feature>
<keyword evidence="9 13" id="KW-0275">Fatty acid biosynthesis</keyword>
<dbReference type="EC" id="2.3.1.180" evidence="3 13"/>
<sequence length="329" mass="35824">MNKIHAAITAVQGYVPEYVLSNQELETIVDTTDEWITSRTGIKERRILKEEGAGTSDMAVHAVNGLLKKRGITAEEIDLIIFCTTTPDHPFPATANILANKIGAVNAWGFDLQAACSGFIFGLTTGSQFIESGKHQKVLVVGGDKMSSIVDYTDRATCIIFGDGCGAVLLEPNTEGNGIMDAVLKTDGSGEQFLHQKAGGSVKPASHETVDQREHFVYQEGKTVFKFAVTNMADVAAEIMERNNLTSDDVKWLVPHQANKRIIDATAARMGVGSEKVMINIERYGNTTNGTIPLCLWEWESQLKKGDNIVLAAFGGGFTWGSVYLKWAY</sequence>
<dbReference type="RefSeq" id="WP_037440965.1">
    <property type="nucleotide sequence ID" value="NZ_JNFF01000057.1"/>
</dbReference>
<dbReference type="UniPathway" id="UPA00094"/>
<feature type="active site" evidence="13">
    <location>
        <position position="256"/>
    </location>
</feature>
<evidence type="ECO:0000256" key="12">
    <source>
        <dbReference type="ARBA" id="ARBA00051096"/>
    </source>
</evidence>
<comment type="caution">
    <text evidence="16">The sequence shown here is derived from an EMBL/GenBank/DDBJ whole genome shotgun (WGS) entry which is preliminary data.</text>
</comment>
<dbReference type="OrthoDB" id="9815506at2"/>
<evidence type="ECO:0000256" key="2">
    <source>
        <dbReference type="ARBA" id="ARBA00008642"/>
    </source>
</evidence>
<feature type="region of interest" description="ACP-binding" evidence="13">
    <location>
        <begin position="257"/>
        <end position="261"/>
    </location>
</feature>
<dbReference type="NCBIfam" id="NF006829">
    <property type="entry name" value="PRK09352.1"/>
    <property type="match status" value="1"/>
</dbReference>
<dbReference type="PANTHER" id="PTHR34069">
    <property type="entry name" value="3-OXOACYL-[ACYL-CARRIER-PROTEIN] SYNTHASE 3"/>
    <property type="match status" value="1"/>
</dbReference>
<evidence type="ECO:0000256" key="9">
    <source>
        <dbReference type="ARBA" id="ARBA00023160"/>
    </source>
</evidence>
<comment type="catalytic activity">
    <reaction evidence="12">
        <text>malonyl-[ACP] + acetyl-CoA + H(+) = 3-oxobutanoyl-[ACP] + CO2 + CoA</text>
        <dbReference type="Rhea" id="RHEA:12080"/>
        <dbReference type="Rhea" id="RHEA-COMP:9623"/>
        <dbReference type="Rhea" id="RHEA-COMP:9625"/>
        <dbReference type="ChEBI" id="CHEBI:15378"/>
        <dbReference type="ChEBI" id="CHEBI:16526"/>
        <dbReference type="ChEBI" id="CHEBI:57287"/>
        <dbReference type="ChEBI" id="CHEBI:57288"/>
        <dbReference type="ChEBI" id="CHEBI:78449"/>
        <dbReference type="ChEBI" id="CHEBI:78450"/>
        <dbReference type="EC" id="2.3.1.180"/>
    </reaction>
    <physiologicalReaction direction="left-to-right" evidence="12">
        <dbReference type="Rhea" id="RHEA:12081"/>
    </physiologicalReaction>
</comment>
<dbReference type="NCBIfam" id="TIGR00747">
    <property type="entry name" value="fabH"/>
    <property type="match status" value="1"/>
</dbReference>
<dbReference type="Gene3D" id="3.40.47.10">
    <property type="match status" value="1"/>
</dbReference>
<dbReference type="PANTHER" id="PTHR34069:SF2">
    <property type="entry name" value="BETA-KETOACYL-[ACYL-CARRIER-PROTEIN] SYNTHASE III"/>
    <property type="match status" value="1"/>
</dbReference>
<feature type="domain" description="Beta-ketoacyl-[acyl-carrier-protein] synthase III C-terminal" evidence="14">
    <location>
        <begin position="240"/>
        <end position="327"/>
    </location>
</feature>
<keyword evidence="11 13" id="KW-0012">Acyltransferase</keyword>
<evidence type="ECO:0000256" key="5">
    <source>
        <dbReference type="ARBA" id="ARBA00022516"/>
    </source>
</evidence>
<dbReference type="EMBL" id="JNFF01000057">
    <property type="protein sequence ID" value="KEQ29861.1"/>
    <property type="molecule type" value="Genomic_DNA"/>
</dbReference>
<comment type="domain">
    <text evidence="13">The last Arg residue of the ACP-binding site is essential for the weak association between ACP/AcpP and FabH.</text>
</comment>
<evidence type="ECO:0000256" key="3">
    <source>
        <dbReference type="ARBA" id="ARBA00012333"/>
    </source>
</evidence>
<keyword evidence="6 13" id="KW-0808">Transferase</keyword>
<dbReference type="GO" id="GO:0033818">
    <property type="term" value="F:beta-ketoacyl-acyl-carrier-protein synthase III activity"/>
    <property type="evidence" value="ECO:0007669"/>
    <property type="project" value="UniProtKB-UniRule"/>
</dbReference>
<protein>
    <recommendedName>
        <fullName evidence="3 13">Beta-ketoacyl-[acyl-carrier-protein] synthase III</fullName>
        <shortName evidence="13">Beta-ketoacyl-ACP synthase III</shortName>
        <shortName evidence="13">KAS III</shortName>
        <ecNumber evidence="3 13">2.3.1.180</ecNumber>
    </recommendedName>
    <alternativeName>
        <fullName evidence="13">3-oxoacyl-[acyl-carrier-protein] synthase 3</fullName>
    </alternativeName>
    <alternativeName>
        <fullName evidence="13">3-oxoacyl-[acyl-carrier-protein] synthase III</fullName>
    </alternativeName>
</protein>
<evidence type="ECO:0000256" key="6">
    <source>
        <dbReference type="ARBA" id="ARBA00022679"/>
    </source>
</evidence>
<keyword evidence="4 13" id="KW-0963">Cytoplasm</keyword>
<evidence type="ECO:0000256" key="8">
    <source>
        <dbReference type="ARBA" id="ARBA00023098"/>
    </source>
</evidence>
<evidence type="ECO:0000313" key="17">
    <source>
        <dbReference type="Proteomes" id="UP000028007"/>
    </source>
</evidence>
<dbReference type="eggNOG" id="COG0332">
    <property type="taxonomic scope" value="Bacteria"/>
</dbReference>
<dbReference type="SUPFAM" id="SSF53901">
    <property type="entry name" value="Thiolase-like"/>
    <property type="match status" value="1"/>
</dbReference>
<dbReference type="GO" id="GO:0004315">
    <property type="term" value="F:3-oxoacyl-[acyl-carrier-protein] synthase activity"/>
    <property type="evidence" value="ECO:0007669"/>
    <property type="project" value="InterPro"/>
</dbReference>
<comment type="subcellular location">
    <subcellularLocation>
        <location evidence="13">Cytoplasm</location>
    </subcellularLocation>
</comment>
<proteinExistence type="inferred from homology"/>
<evidence type="ECO:0000256" key="11">
    <source>
        <dbReference type="ARBA" id="ARBA00023315"/>
    </source>
</evidence>
<dbReference type="AlphaFoldDB" id="A0A081PGN8"/>
<dbReference type="GO" id="GO:0044550">
    <property type="term" value="P:secondary metabolite biosynthetic process"/>
    <property type="evidence" value="ECO:0007669"/>
    <property type="project" value="TreeGrafter"/>
</dbReference>
<keyword evidence="17" id="KW-1185">Reference proteome</keyword>
<organism evidence="16 17">
    <name type="scientific">Pedobacter antarcticus 4BY</name>
    <dbReference type="NCBI Taxonomy" id="1358423"/>
    <lineage>
        <taxon>Bacteria</taxon>
        <taxon>Pseudomonadati</taxon>
        <taxon>Bacteroidota</taxon>
        <taxon>Sphingobacteriia</taxon>
        <taxon>Sphingobacteriales</taxon>
        <taxon>Sphingobacteriaceae</taxon>
        <taxon>Pedobacter</taxon>
    </lineage>
</organism>
<keyword evidence="10 13" id="KW-0511">Multifunctional enzyme</keyword>
<dbReference type="GO" id="GO:0005737">
    <property type="term" value="C:cytoplasm"/>
    <property type="evidence" value="ECO:0007669"/>
    <property type="project" value="UniProtKB-SubCell"/>
</dbReference>
<evidence type="ECO:0000256" key="1">
    <source>
        <dbReference type="ARBA" id="ARBA00005194"/>
    </source>
</evidence>
<comment type="subunit">
    <text evidence="13">Homodimer.</text>
</comment>
<keyword evidence="5 13" id="KW-0444">Lipid biosynthesis</keyword>
<dbReference type="Proteomes" id="UP000028007">
    <property type="component" value="Unassembled WGS sequence"/>
</dbReference>
<dbReference type="Pfam" id="PF08541">
    <property type="entry name" value="ACP_syn_III_C"/>
    <property type="match status" value="1"/>
</dbReference>
<dbReference type="CDD" id="cd00830">
    <property type="entry name" value="KAS_III"/>
    <property type="match status" value="1"/>
</dbReference>
<evidence type="ECO:0000256" key="10">
    <source>
        <dbReference type="ARBA" id="ARBA00023268"/>
    </source>
</evidence>
<accession>A0A081PGN8</accession>
<dbReference type="InterPro" id="IPR016039">
    <property type="entry name" value="Thiolase-like"/>
</dbReference>
<comment type="function">
    <text evidence="13">Catalyzes the condensation reaction of fatty acid synthesis by the addition to an acyl acceptor of two carbons from malonyl-ACP. Catalyzes the first condensation reaction which initiates fatty acid synthesis and may therefore play a role in governing the total rate of fatty acid production. Possesses both acetoacetyl-ACP synthase and acetyl transacylase activities. Its substrate specificity determines the biosynthesis of branched-chain and/or straight-chain of fatty acids.</text>
</comment>
<evidence type="ECO:0000259" key="15">
    <source>
        <dbReference type="Pfam" id="PF08545"/>
    </source>
</evidence>
<evidence type="ECO:0000256" key="13">
    <source>
        <dbReference type="HAMAP-Rule" id="MF_01815"/>
    </source>
</evidence>
<evidence type="ECO:0000256" key="7">
    <source>
        <dbReference type="ARBA" id="ARBA00022832"/>
    </source>
</evidence>
<comment type="similarity">
    <text evidence="2 13">Belongs to the thiolase-like superfamily. FabH family.</text>
</comment>
<comment type="pathway">
    <text evidence="1 13">Lipid metabolism; fatty acid biosynthesis.</text>
</comment>
<reference evidence="16 17" key="1">
    <citation type="journal article" date="1992" name="Int. J. Syst. Bacteriol.">
        <title>Sphingobacterium antarcticus sp. nov. a Psychrotrophic Bacterium from the Soils of Schirmacher Oasis, Antarctica.</title>
        <authorList>
            <person name="Shivaji S."/>
            <person name="Ray M.K."/>
            <person name="Rao N.S."/>
            <person name="Saiserr L."/>
            <person name="Jagannadham M.V."/>
            <person name="Kumar G.S."/>
            <person name="Reddy G."/>
            <person name="Bhargava P.M."/>
        </authorList>
    </citation>
    <scope>NUCLEOTIDE SEQUENCE [LARGE SCALE GENOMIC DNA]</scope>
    <source>
        <strain evidence="16 17">4BY</strain>
    </source>
</reference>
<dbReference type="HAMAP" id="MF_01815">
    <property type="entry name" value="FabH"/>
    <property type="match status" value="1"/>
</dbReference>